<evidence type="ECO:0000313" key="1">
    <source>
        <dbReference type="EMBL" id="ANY67091.1"/>
    </source>
</evidence>
<proteinExistence type="predicted"/>
<name>A0A1B2DHC0_9BACL</name>
<protein>
    <submittedName>
        <fullName evidence="1">Uncharacterized protein</fullName>
    </submittedName>
</protein>
<sequence>MVKAIVSLVDGLNLKDPEAQLEITFDNEYLIIVEHAYKGFKRNVENTFKIPLANFLESTLTTDKDMGEVQKSVIGRGIVGGLIFGPAGLVLGGMSGIGTKKGKTLQVYIVSYVSSSGDINNITFKMPLPMVSVTRKFDQLLKKNMQLVLRSEAALKILGDMADQKSGPSETIL</sequence>
<reference evidence="1" key="1">
    <citation type="submission" date="2016-08" db="EMBL/GenBank/DDBJ databases">
        <title>Complete Genome Seqeunce of Paenibacillus sp. BIHB 4019 from tea rhizoplane.</title>
        <authorList>
            <person name="Thakur R."/>
            <person name="Swarnkar M.K."/>
            <person name="Gulati A."/>
        </authorList>
    </citation>
    <scope>NUCLEOTIDE SEQUENCE [LARGE SCALE GENOMIC DNA]</scope>
    <source>
        <strain evidence="1">BIHB4019</strain>
    </source>
</reference>
<gene>
    <name evidence="1" type="ORF">BBD42_11935</name>
</gene>
<dbReference type="EMBL" id="CP016808">
    <property type="protein sequence ID" value="ANY67091.1"/>
    <property type="molecule type" value="Genomic_DNA"/>
</dbReference>
<accession>A0A1B2DHC0</accession>
<dbReference type="AlphaFoldDB" id="A0A1B2DHC0"/>
<organism evidence="1">
    <name type="scientific">Paenibacillus sp. BIHB 4019</name>
    <dbReference type="NCBI Taxonomy" id="1870819"/>
    <lineage>
        <taxon>Bacteria</taxon>
        <taxon>Bacillati</taxon>
        <taxon>Bacillota</taxon>
        <taxon>Bacilli</taxon>
        <taxon>Bacillales</taxon>
        <taxon>Paenibacillaceae</taxon>
        <taxon>Paenibacillus</taxon>
    </lineage>
</organism>
<dbReference type="RefSeq" id="WP_099518305.1">
    <property type="nucleotide sequence ID" value="NZ_CP016808.1"/>
</dbReference>